<dbReference type="Gene3D" id="3.40.140.10">
    <property type="entry name" value="Cytidine Deaminase, domain 2"/>
    <property type="match status" value="1"/>
</dbReference>
<keyword evidence="6" id="KW-0482">Metalloprotease</keyword>
<evidence type="ECO:0000256" key="1">
    <source>
        <dbReference type="ARBA" id="ARBA00010243"/>
    </source>
</evidence>
<dbReference type="EMBL" id="JAAOIW010000011">
    <property type="protein sequence ID" value="NHN33338.1"/>
    <property type="molecule type" value="Genomic_DNA"/>
</dbReference>
<feature type="domain" description="MPN" evidence="8">
    <location>
        <begin position="105"/>
        <end position="225"/>
    </location>
</feature>
<name>A0ABX0JBL3_9BACL</name>
<keyword evidence="4" id="KW-0378">Hydrolase</keyword>
<evidence type="ECO:0000313" key="9">
    <source>
        <dbReference type="EMBL" id="NHN33338.1"/>
    </source>
</evidence>
<comment type="caution">
    <text evidence="9">The sequence shown here is derived from an EMBL/GenBank/DDBJ whole genome shotgun (WGS) entry which is preliminary data.</text>
</comment>
<dbReference type="PANTHER" id="PTHR30471:SF3">
    <property type="entry name" value="UPF0758 PROTEIN YEES-RELATED"/>
    <property type="match status" value="1"/>
</dbReference>
<evidence type="ECO:0000256" key="3">
    <source>
        <dbReference type="ARBA" id="ARBA00022723"/>
    </source>
</evidence>
<proteinExistence type="inferred from homology"/>
<gene>
    <name evidence="9" type="primary">radC</name>
    <name evidence="9" type="ORF">G9U52_26355</name>
</gene>
<dbReference type="InterPro" id="IPR037518">
    <property type="entry name" value="MPN"/>
</dbReference>
<evidence type="ECO:0000256" key="5">
    <source>
        <dbReference type="ARBA" id="ARBA00022833"/>
    </source>
</evidence>
<keyword evidence="2" id="KW-0645">Protease</keyword>
<organism evidence="9 10">
    <name type="scientific">Paenibacillus agricola</name>
    <dbReference type="NCBI Taxonomy" id="2716264"/>
    <lineage>
        <taxon>Bacteria</taxon>
        <taxon>Bacillati</taxon>
        <taxon>Bacillota</taxon>
        <taxon>Bacilli</taxon>
        <taxon>Bacillales</taxon>
        <taxon>Paenibacillaceae</taxon>
        <taxon>Paenibacillus</taxon>
    </lineage>
</organism>
<dbReference type="SUPFAM" id="SSF102712">
    <property type="entry name" value="JAB1/MPN domain"/>
    <property type="match status" value="1"/>
</dbReference>
<evidence type="ECO:0000256" key="7">
    <source>
        <dbReference type="RuleBase" id="RU003797"/>
    </source>
</evidence>
<evidence type="ECO:0000313" key="10">
    <source>
        <dbReference type="Proteomes" id="UP001165962"/>
    </source>
</evidence>
<dbReference type="Pfam" id="PF04002">
    <property type="entry name" value="RadC"/>
    <property type="match status" value="1"/>
</dbReference>
<dbReference type="PROSITE" id="PS50249">
    <property type="entry name" value="MPN"/>
    <property type="match status" value="1"/>
</dbReference>
<evidence type="ECO:0000259" key="8">
    <source>
        <dbReference type="PROSITE" id="PS50249"/>
    </source>
</evidence>
<comment type="similarity">
    <text evidence="1 7">Belongs to the UPF0758 family.</text>
</comment>
<dbReference type="PANTHER" id="PTHR30471">
    <property type="entry name" value="DNA REPAIR PROTEIN RADC"/>
    <property type="match status" value="1"/>
</dbReference>
<evidence type="ECO:0000256" key="2">
    <source>
        <dbReference type="ARBA" id="ARBA00022670"/>
    </source>
</evidence>
<keyword evidence="5" id="KW-0862">Zinc</keyword>
<keyword evidence="3" id="KW-0479">Metal-binding</keyword>
<evidence type="ECO:0000256" key="4">
    <source>
        <dbReference type="ARBA" id="ARBA00022801"/>
    </source>
</evidence>
<dbReference type="NCBIfam" id="TIGR00608">
    <property type="entry name" value="radc"/>
    <property type="match status" value="1"/>
</dbReference>
<dbReference type="Proteomes" id="UP001165962">
    <property type="component" value="Unassembled WGS sequence"/>
</dbReference>
<dbReference type="InterPro" id="IPR001405">
    <property type="entry name" value="UPF0758"/>
</dbReference>
<dbReference type="CDD" id="cd08071">
    <property type="entry name" value="MPN_DUF2466"/>
    <property type="match status" value="1"/>
</dbReference>
<evidence type="ECO:0000256" key="6">
    <source>
        <dbReference type="ARBA" id="ARBA00023049"/>
    </source>
</evidence>
<sequence>MINSILLLNRTAIKEVKTVFYRSCDTNRLTDKDLLILILEPLIGNQSLSTVADDILQKGLPYLATLSEFELSTLFGLTETQSFHLMSVFEIARRIHGASPDEEIIIRSPKDVTKMLWDITSLDKEHFIVIYLNTKNKVIGRETISIGSLNAAVVHPREVFKAAIRRGAASIICAHNHPNGVPDPSSQDIELTKRLVEAGEIVGIEVLDHVIVGQTTYSFKEDGKI</sequence>
<keyword evidence="10" id="KW-1185">Reference proteome</keyword>
<dbReference type="NCBIfam" id="NF000642">
    <property type="entry name" value="PRK00024.1"/>
    <property type="match status" value="1"/>
</dbReference>
<protein>
    <submittedName>
        <fullName evidence="9">DNA repair protein RadC</fullName>
    </submittedName>
</protein>
<dbReference type="InterPro" id="IPR025657">
    <property type="entry name" value="RadC_JAB"/>
</dbReference>
<reference evidence="9" key="1">
    <citation type="submission" date="2020-03" db="EMBL/GenBank/DDBJ databases">
        <title>Draft sequencing of Paenibacilllus sp. S3N08.</title>
        <authorList>
            <person name="Kim D.-U."/>
        </authorList>
    </citation>
    <scope>NUCLEOTIDE SEQUENCE</scope>
    <source>
        <strain evidence="9">S3N08</strain>
    </source>
</reference>
<accession>A0ABX0JBL3</accession>